<sequence length="108" mass="12001">MQWGTLLSAARADQLIYTESEETYSVLCILFHGCDQAKESCILHLLIEVAESSYKHSKLGGRHIGAVVIRCLESSSIAQNRWPTFPLHDPPHHLQEGNLDGGRYALVA</sequence>
<protein>
    <submittedName>
        <fullName evidence="1">Uncharacterized protein</fullName>
    </submittedName>
</protein>
<proteinExistence type="predicted"/>
<dbReference type="Gramene" id="TVU17497">
    <property type="protein sequence ID" value="TVU17497"/>
    <property type="gene ID" value="EJB05_33537"/>
</dbReference>
<dbReference type="AlphaFoldDB" id="A0A5J9U224"/>
<dbReference type="Proteomes" id="UP000324897">
    <property type="component" value="Chromosome 7"/>
</dbReference>
<accession>A0A5J9U224</accession>
<organism evidence="1 2">
    <name type="scientific">Eragrostis curvula</name>
    <name type="common">weeping love grass</name>
    <dbReference type="NCBI Taxonomy" id="38414"/>
    <lineage>
        <taxon>Eukaryota</taxon>
        <taxon>Viridiplantae</taxon>
        <taxon>Streptophyta</taxon>
        <taxon>Embryophyta</taxon>
        <taxon>Tracheophyta</taxon>
        <taxon>Spermatophyta</taxon>
        <taxon>Magnoliopsida</taxon>
        <taxon>Liliopsida</taxon>
        <taxon>Poales</taxon>
        <taxon>Poaceae</taxon>
        <taxon>PACMAD clade</taxon>
        <taxon>Chloridoideae</taxon>
        <taxon>Eragrostideae</taxon>
        <taxon>Eragrostidinae</taxon>
        <taxon>Eragrostis</taxon>
    </lineage>
</organism>
<evidence type="ECO:0000313" key="2">
    <source>
        <dbReference type="Proteomes" id="UP000324897"/>
    </source>
</evidence>
<reference evidence="1 2" key="1">
    <citation type="journal article" date="2019" name="Sci. Rep.">
        <title>A high-quality genome of Eragrostis curvula grass provides insights into Poaceae evolution and supports new strategies to enhance forage quality.</title>
        <authorList>
            <person name="Carballo J."/>
            <person name="Santos B.A.C.M."/>
            <person name="Zappacosta D."/>
            <person name="Garbus I."/>
            <person name="Selva J.P."/>
            <person name="Gallo C.A."/>
            <person name="Diaz A."/>
            <person name="Albertini E."/>
            <person name="Caccamo M."/>
            <person name="Echenique V."/>
        </authorList>
    </citation>
    <scope>NUCLEOTIDE SEQUENCE [LARGE SCALE GENOMIC DNA]</scope>
    <source>
        <strain evidence="2">cv. Victoria</strain>
        <tissue evidence="1">Leaf</tissue>
    </source>
</reference>
<evidence type="ECO:0000313" key="1">
    <source>
        <dbReference type="EMBL" id="TVU17497.1"/>
    </source>
</evidence>
<dbReference type="EMBL" id="RWGY01000029">
    <property type="protein sequence ID" value="TVU17497.1"/>
    <property type="molecule type" value="Genomic_DNA"/>
</dbReference>
<keyword evidence="2" id="KW-1185">Reference proteome</keyword>
<gene>
    <name evidence="1" type="ORF">EJB05_33537</name>
</gene>
<name>A0A5J9U224_9POAL</name>
<comment type="caution">
    <text evidence="1">The sequence shown here is derived from an EMBL/GenBank/DDBJ whole genome shotgun (WGS) entry which is preliminary data.</text>
</comment>